<keyword evidence="2" id="KW-0732">Signal</keyword>
<feature type="chain" id="PRO_5042190121" evidence="2">
    <location>
        <begin position="20"/>
        <end position="376"/>
    </location>
</feature>
<evidence type="ECO:0000256" key="2">
    <source>
        <dbReference type="SAM" id="SignalP"/>
    </source>
</evidence>
<evidence type="ECO:0000313" key="4">
    <source>
        <dbReference type="Proteomes" id="UP001295794"/>
    </source>
</evidence>
<dbReference type="Proteomes" id="UP001295794">
    <property type="component" value="Unassembled WGS sequence"/>
</dbReference>
<dbReference type="EMBL" id="CAVNYO010000169">
    <property type="protein sequence ID" value="CAK5271296.1"/>
    <property type="molecule type" value="Genomic_DNA"/>
</dbReference>
<evidence type="ECO:0000256" key="1">
    <source>
        <dbReference type="SAM" id="MobiDB-lite"/>
    </source>
</evidence>
<name>A0AAD2H8E7_9AGAR</name>
<organism evidence="3 4">
    <name type="scientific">Mycena citricolor</name>
    <dbReference type="NCBI Taxonomy" id="2018698"/>
    <lineage>
        <taxon>Eukaryota</taxon>
        <taxon>Fungi</taxon>
        <taxon>Dikarya</taxon>
        <taxon>Basidiomycota</taxon>
        <taxon>Agaricomycotina</taxon>
        <taxon>Agaricomycetes</taxon>
        <taxon>Agaricomycetidae</taxon>
        <taxon>Agaricales</taxon>
        <taxon>Marasmiineae</taxon>
        <taxon>Mycenaceae</taxon>
        <taxon>Mycena</taxon>
    </lineage>
</organism>
<sequence length="376" mass="38798">MHVATALVLVLARFALAQGSDKIANITVPDTIQTAFGGLDPVVFTYIFDAVQGHSLQNITYELMAGRSEGEIVKTGGLRVCELRKWTDNGQTVADLIGVEGRQTGNQFSYFVHSSTPAGLYHIRMNGTVSPTGTNVTFRSVTTNITLADETFACTTPGAYVPVTGLADARYSPVRLTQPAAGAVFTQTDLGGTLGLIGSVLTLVDLLFDLRDMVNPTLEAVNVDTGFATPAQAVNHGIIIDPSIVPYATKNVTVLPGTWKLRLNFTATGPASTGSFSTLSDEFFVAQQAPCVGLSGSAGSAASSSASSGATAAATQTSASTTGSGAQTAGGSTVLTTTSTAPTTTSSKASAAWRVQSMSWWLGLVGFVLTTLVPAP</sequence>
<accession>A0AAD2H8E7</accession>
<comment type="caution">
    <text evidence="3">The sequence shown here is derived from an EMBL/GenBank/DDBJ whole genome shotgun (WGS) entry which is preliminary data.</text>
</comment>
<protein>
    <submittedName>
        <fullName evidence="3">Uncharacterized protein</fullName>
    </submittedName>
</protein>
<gene>
    <name evidence="3" type="ORF">MYCIT1_LOCUS16250</name>
</gene>
<feature type="signal peptide" evidence="2">
    <location>
        <begin position="1"/>
        <end position="19"/>
    </location>
</feature>
<evidence type="ECO:0000313" key="3">
    <source>
        <dbReference type="EMBL" id="CAK5271296.1"/>
    </source>
</evidence>
<reference evidence="3" key="1">
    <citation type="submission" date="2023-11" db="EMBL/GenBank/DDBJ databases">
        <authorList>
            <person name="De Vega J J."/>
            <person name="De Vega J J."/>
        </authorList>
    </citation>
    <scope>NUCLEOTIDE SEQUENCE</scope>
</reference>
<keyword evidence="4" id="KW-1185">Reference proteome</keyword>
<proteinExistence type="predicted"/>
<feature type="region of interest" description="Disordered" evidence="1">
    <location>
        <begin position="316"/>
        <end position="348"/>
    </location>
</feature>
<dbReference type="AlphaFoldDB" id="A0AAD2H8E7"/>